<dbReference type="SUPFAM" id="SSF88723">
    <property type="entry name" value="PIN domain-like"/>
    <property type="match status" value="1"/>
</dbReference>
<evidence type="ECO:0000256" key="3">
    <source>
        <dbReference type="ARBA" id="ARBA00022723"/>
    </source>
</evidence>
<feature type="domain" description="PIN" evidence="7">
    <location>
        <begin position="3"/>
        <end position="120"/>
    </location>
</feature>
<dbReference type="InterPro" id="IPR022907">
    <property type="entry name" value="VapC_family"/>
</dbReference>
<evidence type="ECO:0000256" key="4">
    <source>
        <dbReference type="ARBA" id="ARBA00022801"/>
    </source>
</evidence>
<evidence type="ECO:0000313" key="9">
    <source>
        <dbReference type="Proteomes" id="UP000198506"/>
    </source>
</evidence>
<dbReference type="CDD" id="cd09873">
    <property type="entry name" value="PIN_Pae0151-like"/>
    <property type="match status" value="1"/>
</dbReference>
<dbReference type="EC" id="3.1.-.-" evidence="6"/>
<keyword evidence="2 6" id="KW-0540">Nuclease</keyword>
<keyword evidence="9" id="KW-1185">Reference proteome</keyword>
<accession>A0AA94HKY7</accession>
<dbReference type="GO" id="GO:0016787">
    <property type="term" value="F:hydrolase activity"/>
    <property type="evidence" value="ECO:0007669"/>
    <property type="project" value="UniProtKB-KW"/>
</dbReference>
<dbReference type="GO" id="GO:0000287">
    <property type="term" value="F:magnesium ion binding"/>
    <property type="evidence" value="ECO:0007669"/>
    <property type="project" value="UniProtKB-UniRule"/>
</dbReference>
<keyword evidence="1 6" id="KW-1277">Toxin-antitoxin system</keyword>
<dbReference type="InterPro" id="IPR051619">
    <property type="entry name" value="TypeII_TA_RNase_PINc/VapC"/>
</dbReference>
<feature type="binding site" evidence="6">
    <location>
        <position position="96"/>
    </location>
    <ligand>
        <name>Mg(2+)</name>
        <dbReference type="ChEBI" id="CHEBI:18420"/>
    </ligand>
</feature>
<comment type="function">
    <text evidence="6">Toxic component of a toxin-antitoxin (TA) system. An RNase.</text>
</comment>
<dbReference type="GO" id="GO:0004540">
    <property type="term" value="F:RNA nuclease activity"/>
    <property type="evidence" value="ECO:0007669"/>
    <property type="project" value="InterPro"/>
</dbReference>
<keyword evidence="5 6" id="KW-0460">Magnesium</keyword>
<dbReference type="PANTHER" id="PTHR35901">
    <property type="entry name" value="RIBONUCLEASE VAPC3"/>
    <property type="match status" value="1"/>
</dbReference>
<keyword evidence="6" id="KW-0800">Toxin</keyword>
<dbReference type="Gene3D" id="3.40.50.1010">
    <property type="entry name" value="5'-nuclease"/>
    <property type="match status" value="1"/>
</dbReference>
<dbReference type="Proteomes" id="UP000198506">
    <property type="component" value="Unassembled WGS sequence"/>
</dbReference>
<comment type="similarity">
    <text evidence="6">Belongs to the PINc/VapC protein family.</text>
</comment>
<reference evidence="8 9" key="1">
    <citation type="submission" date="2016-10" db="EMBL/GenBank/DDBJ databases">
        <authorList>
            <person name="Varghese N."/>
            <person name="Submissions S."/>
        </authorList>
    </citation>
    <scope>NUCLEOTIDE SEQUENCE [LARGE SCALE GENOMIC DNA]</scope>
    <source>
        <strain evidence="8 9">IAM 15147</strain>
    </source>
</reference>
<gene>
    <name evidence="6" type="primary">vapC</name>
    <name evidence="8" type="ORF">SAMN04487783_0216</name>
</gene>
<dbReference type="EMBL" id="FOZN01000001">
    <property type="protein sequence ID" value="SFR98366.1"/>
    <property type="molecule type" value="Genomic_DNA"/>
</dbReference>
<dbReference type="HAMAP" id="MF_00265">
    <property type="entry name" value="VapC_Nob1"/>
    <property type="match status" value="1"/>
</dbReference>
<evidence type="ECO:0000259" key="7">
    <source>
        <dbReference type="Pfam" id="PF01850"/>
    </source>
</evidence>
<evidence type="ECO:0000256" key="5">
    <source>
        <dbReference type="ARBA" id="ARBA00022842"/>
    </source>
</evidence>
<protein>
    <recommendedName>
        <fullName evidence="6">Ribonuclease VapC</fullName>
        <shortName evidence="6">RNase VapC</shortName>
        <ecNumber evidence="6">3.1.-.-</ecNumber>
    </recommendedName>
    <alternativeName>
        <fullName evidence="6">Toxin VapC</fullName>
    </alternativeName>
</protein>
<comment type="cofactor">
    <cofactor evidence="6">
        <name>Mg(2+)</name>
        <dbReference type="ChEBI" id="CHEBI:18420"/>
    </cofactor>
</comment>
<dbReference type="RefSeq" id="WP_092915035.1">
    <property type="nucleotide sequence ID" value="NZ_FOZN01000001.1"/>
</dbReference>
<comment type="caution">
    <text evidence="8">The sequence shown here is derived from an EMBL/GenBank/DDBJ whole genome shotgun (WGS) entry which is preliminary data.</text>
</comment>
<dbReference type="PANTHER" id="PTHR35901:SF1">
    <property type="entry name" value="EXONUCLEASE VAPC9"/>
    <property type="match status" value="1"/>
</dbReference>
<evidence type="ECO:0000256" key="1">
    <source>
        <dbReference type="ARBA" id="ARBA00022649"/>
    </source>
</evidence>
<dbReference type="GO" id="GO:0090729">
    <property type="term" value="F:toxin activity"/>
    <property type="evidence" value="ECO:0007669"/>
    <property type="project" value="UniProtKB-KW"/>
</dbReference>
<evidence type="ECO:0000256" key="2">
    <source>
        <dbReference type="ARBA" id="ARBA00022722"/>
    </source>
</evidence>
<organism evidence="8 9">
    <name type="scientific">Agrococcus baldri</name>
    <dbReference type="NCBI Taxonomy" id="153730"/>
    <lineage>
        <taxon>Bacteria</taxon>
        <taxon>Bacillati</taxon>
        <taxon>Actinomycetota</taxon>
        <taxon>Actinomycetes</taxon>
        <taxon>Micrococcales</taxon>
        <taxon>Microbacteriaceae</taxon>
        <taxon>Agrococcus</taxon>
    </lineage>
</organism>
<proteinExistence type="inferred from homology"/>
<name>A0AA94HKY7_9MICO</name>
<feature type="binding site" evidence="6">
    <location>
        <position position="5"/>
    </location>
    <ligand>
        <name>Mg(2+)</name>
        <dbReference type="ChEBI" id="CHEBI:18420"/>
    </ligand>
</feature>
<dbReference type="AlphaFoldDB" id="A0AA94HKY7"/>
<dbReference type="InterPro" id="IPR002716">
    <property type="entry name" value="PIN_dom"/>
</dbReference>
<dbReference type="Pfam" id="PF01850">
    <property type="entry name" value="PIN"/>
    <property type="match status" value="1"/>
</dbReference>
<dbReference type="InterPro" id="IPR029060">
    <property type="entry name" value="PIN-like_dom_sf"/>
</dbReference>
<keyword evidence="3 6" id="KW-0479">Metal-binding</keyword>
<sequence length="131" mass="14145">MKVVDASVLVNALGDDGDAGRSARAALRAADEFTAPDLINVEVMAALRRLWLAGSLSDAQFEAASSDLQQLAFPRVPTRHLVTRAYDLRASVSAYDAMYVALAEALDCDLLTGDRRLANANGPRCRIRVVR</sequence>
<evidence type="ECO:0000313" key="8">
    <source>
        <dbReference type="EMBL" id="SFR98366.1"/>
    </source>
</evidence>
<keyword evidence="4 6" id="KW-0378">Hydrolase</keyword>
<dbReference type="InterPro" id="IPR044153">
    <property type="entry name" value="PIN_Pae0151-like"/>
</dbReference>
<evidence type="ECO:0000256" key="6">
    <source>
        <dbReference type="HAMAP-Rule" id="MF_00265"/>
    </source>
</evidence>